<dbReference type="EMBL" id="DSEU01000039">
    <property type="protein sequence ID" value="HEM66994.1"/>
    <property type="molecule type" value="Genomic_DNA"/>
</dbReference>
<dbReference type="InterPro" id="IPR038763">
    <property type="entry name" value="DHH_sf"/>
</dbReference>
<name>A0A7J2U2H4_9CREN</name>
<dbReference type="SUPFAM" id="SSF64182">
    <property type="entry name" value="DHH phosphoesterases"/>
    <property type="match status" value="1"/>
</dbReference>
<reference evidence="3" key="1">
    <citation type="journal article" date="2020" name="mSystems">
        <title>Genome- and Community-Level Interaction Insights into Carbon Utilization and Element Cycling Functions of Hydrothermarchaeota in Hydrothermal Sediment.</title>
        <authorList>
            <person name="Zhou Z."/>
            <person name="Liu Y."/>
            <person name="Xu W."/>
            <person name="Pan J."/>
            <person name="Luo Z.H."/>
            <person name="Li M."/>
        </authorList>
    </citation>
    <scope>NUCLEOTIDE SEQUENCE [LARGE SCALE GENOMIC DNA]</scope>
    <source>
        <strain evidence="3">SpSt-125</strain>
    </source>
</reference>
<sequence length="322" mass="35820">MEKCVVLAHGDGDGICSAALVSAFLKKSCEVSVHFTHPVGLLQDLKMFASPGNTIIIVDIAVDELSATELMQVLEEYAGKGLVIYIDHHPLPESFKVPGKVVWIHDTCCSASELAFRYFREGGLDEEFSRVALYGAISDYLDETPWVKRELWKWDRRSVFLEAGIVCQGLEGAKRDYDFKRAVVEHLAKNMPPSQMPELVTRSIKQAEVDEKLRLWVKENIKVFNQVAYVLNPPGSVGKAANYAKIYSNAEVGIAVEERRDVLVMSLRGRGECDLNTILRKLSKKLGIHGGGHPVAAGARMPKNSFQKFLEELNQELTACKA</sequence>
<gene>
    <name evidence="3" type="ORF">ENO26_05445</name>
</gene>
<evidence type="ECO:0000313" key="3">
    <source>
        <dbReference type="EMBL" id="HEM66994.1"/>
    </source>
</evidence>
<organism evidence="3">
    <name type="scientific">Ignisphaera aggregans</name>
    <dbReference type="NCBI Taxonomy" id="334771"/>
    <lineage>
        <taxon>Archaea</taxon>
        <taxon>Thermoproteota</taxon>
        <taxon>Thermoprotei</taxon>
        <taxon>Desulfurococcales</taxon>
        <taxon>Desulfurococcaceae</taxon>
        <taxon>Ignisphaera</taxon>
    </lineage>
</organism>
<dbReference type="Gene3D" id="3.10.310.30">
    <property type="match status" value="1"/>
</dbReference>
<dbReference type="Gene3D" id="3.90.1640.10">
    <property type="entry name" value="inorganic pyrophosphatase (n-terminal core)"/>
    <property type="match status" value="1"/>
</dbReference>
<comment type="caution">
    <text evidence="3">The sequence shown here is derived from an EMBL/GenBank/DDBJ whole genome shotgun (WGS) entry which is preliminary data.</text>
</comment>
<dbReference type="InterPro" id="IPR003156">
    <property type="entry name" value="DHHA1_dom"/>
</dbReference>
<dbReference type="InterPro" id="IPR052968">
    <property type="entry name" value="Nucleotide_metab_enz"/>
</dbReference>
<dbReference type="PANTHER" id="PTHR42146:SF1">
    <property type="entry name" value="OLIGORIBONUCLEASE NRNB"/>
    <property type="match status" value="1"/>
</dbReference>
<evidence type="ECO:0000259" key="2">
    <source>
        <dbReference type="Pfam" id="PF02272"/>
    </source>
</evidence>
<dbReference type="Pfam" id="PF02272">
    <property type="entry name" value="DHHA1"/>
    <property type="match status" value="1"/>
</dbReference>
<feature type="domain" description="DDH" evidence="1">
    <location>
        <begin position="4"/>
        <end position="120"/>
    </location>
</feature>
<protein>
    <submittedName>
        <fullName evidence="3">DHH family phosphoesterase</fullName>
    </submittedName>
</protein>
<evidence type="ECO:0000259" key="1">
    <source>
        <dbReference type="Pfam" id="PF01368"/>
    </source>
</evidence>
<dbReference type="Pfam" id="PF01368">
    <property type="entry name" value="DHH"/>
    <property type="match status" value="1"/>
</dbReference>
<feature type="domain" description="DHHA1" evidence="2">
    <location>
        <begin position="233"/>
        <end position="317"/>
    </location>
</feature>
<dbReference type="GO" id="GO:0003676">
    <property type="term" value="F:nucleic acid binding"/>
    <property type="evidence" value="ECO:0007669"/>
    <property type="project" value="InterPro"/>
</dbReference>
<proteinExistence type="predicted"/>
<dbReference type="InterPro" id="IPR001667">
    <property type="entry name" value="DDH_dom"/>
</dbReference>
<dbReference type="AlphaFoldDB" id="A0A7J2U2H4"/>
<accession>A0A7J2U2H4</accession>
<dbReference type="PANTHER" id="PTHR42146">
    <property type="entry name" value="3',5'-CYCLIC-NUCLEOTIDE PHOSPHODIESTERASE"/>
    <property type="match status" value="1"/>
</dbReference>